<protein>
    <submittedName>
        <fullName evidence="1">Uncharacterized protein</fullName>
    </submittedName>
</protein>
<keyword evidence="2" id="KW-1185">Reference proteome</keyword>
<sequence>MPAGGRPALGPSSGGLAAVTVIGSGGTGGGGGAATAAAADTKKKKRREGGARKPAAEAAAAPGSGGGGGAAAAAAATGGAARRGGADKARRASPPAALAGAPASGTASGGGGRPKRAAAAAAAPPPGGVEGRWPPAGVGGMASGSGGGGAHRGAPPSPPLPASPPGGSDMSAERHGELSRQDSGGGLARGGSGGGSGPMARGLGAHKRSTTAAAAAAAAAVAAAPPPQEMMPALGPPGGGAAAAAAAADAGPEGGGGAGAHRRAVAIHGPPPGVLAHECAEDGLGEDDEAAAARRAARGDSDTSDVEYVVLNDDVLTSVPNATLVLLEGSDVERLAVLLQFSQFLRHCPEETIAIMVPEICRDAVYWQEEVQMAAAEALYFVVGSVVPPHIARRVVVAALRIINLSASGDVFDAWGEILSMLLPQLPKDDALRLVVPAVSARAASPAADSRRLAARIIGALESVLSPADLEAQFLPATLMLCDDDDPSVRAMIAQSVATLGAALPLAVCETHFWPKLVSLMRDENARVRAAALRALAKTAGAHRDTARPTSLYGTVLLPLFLAECNRAGSVAASDLRTVSDDTYLLLEIFAEVFGVFLWAVCSLLQDEDAWTVALNALRRMVTCNGPTVRHWCAFNLPAVASVCGSSRPEKARGVLHALATDSDVETRATLAAGFHQTVAQLGMGPLREEVLGAFASLITDINPQVRMNALSHLSSAVEVLTGHATSVDSDMEGDTAEARTRRRESRPGSFSPADEDVGALELAPFFASLVPVAQDSWRTQELLASHIETVSHRIPQDVLCDHLAPLLFQMARESTYLVRKASMRALVRAMRFISDVRRRDHIVKHFRTEWARGKVYWTRLAYTDGAAAALDVYSSTLFRVLFGDELITLADDAVPNVRLRVATILPRVAAAYAAARPDSDNGVVVGSALEEEAANRKSMTDVLAALDRLSSDPDTGVATVARAGQASVVAGCTRMTDAQVAEDESRAVAETLFFVKRSVKPLIPLHLIPGTSSLGGDPGVVGGPANGVAPGATGATPTGDDAADGVFRGTHGSEALGSRGGGGLPGGTGHPHATAQAGGSPKLSPRQPPSMGGAKAPPLMGRTSVDGAIGARRSSVVPTPRDGASGGAQGSSALPKSSIPPAPGGMGGTTIGPGRVSTSARPSKVAPVGANGVVSGAAPATATSGASARTGASAKNTSAAGAPPGSAAGRRPGKPPKKGGFCCFGGGGAVD</sequence>
<comment type="caution">
    <text evidence="1">The sequence shown here is derived from an EMBL/GenBank/DDBJ whole genome shotgun (WGS) entry which is preliminary data.</text>
</comment>
<evidence type="ECO:0000313" key="1">
    <source>
        <dbReference type="EMBL" id="KAK1860166.1"/>
    </source>
</evidence>
<proteinExistence type="predicted"/>
<organism evidence="1 2">
    <name type="scientific">Pyropia yezoensis</name>
    <name type="common">Susabi-nori</name>
    <name type="synonym">Porphyra yezoensis</name>
    <dbReference type="NCBI Taxonomy" id="2788"/>
    <lineage>
        <taxon>Eukaryota</taxon>
        <taxon>Rhodophyta</taxon>
        <taxon>Bangiophyceae</taxon>
        <taxon>Bangiales</taxon>
        <taxon>Bangiaceae</taxon>
        <taxon>Pyropia</taxon>
    </lineage>
</organism>
<name>A0ACC3BRV8_PYRYE</name>
<evidence type="ECO:0000313" key="2">
    <source>
        <dbReference type="Proteomes" id="UP000798662"/>
    </source>
</evidence>
<accession>A0ACC3BRV8</accession>
<dbReference type="Proteomes" id="UP000798662">
    <property type="component" value="Chromosome 1"/>
</dbReference>
<gene>
    <name evidence="1" type="ORF">I4F81_002755</name>
</gene>
<reference evidence="1" key="1">
    <citation type="submission" date="2019-11" db="EMBL/GenBank/DDBJ databases">
        <title>Nori genome reveals adaptations in red seaweeds to the harsh intertidal environment.</title>
        <authorList>
            <person name="Wang D."/>
            <person name="Mao Y."/>
        </authorList>
    </citation>
    <scope>NUCLEOTIDE SEQUENCE</scope>
    <source>
        <tissue evidence="1">Gametophyte</tissue>
    </source>
</reference>
<dbReference type="EMBL" id="CM020618">
    <property type="protein sequence ID" value="KAK1860166.1"/>
    <property type="molecule type" value="Genomic_DNA"/>
</dbReference>